<reference evidence="2" key="1">
    <citation type="submission" date="2022-10" db="EMBL/GenBank/DDBJ databases">
        <title>Tapping the CABI collections for fungal endophytes: first genome assemblies for Collariella, Neodidymelliopsis, Ascochyta clinopodiicola, Didymella pomorum, Didymosphaeria variabile, Neocosmospora piperis and Neocucurbitaria cava.</title>
        <authorList>
            <person name="Hill R."/>
        </authorList>
    </citation>
    <scope>NUCLEOTIDE SEQUENCE</scope>
    <source>
        <strain evidence="2">IMI 366586</strain>
    </source>
</reference>
<keyword evidence="3" id="KW-1185">Reference proteome</keyword>
<dbReference type="PANTHER" id="PTHR48079">
    <property type="entry name" value="PROTEIN YEEZ"/>
    <property type="match status" value="1"/>
</dbReference>
<evidence type="ECO:0000313" key="2">
    <source>
        <dbReference type="EMBL" id="KAJ4325896.1"/>
    </source>
</evidence>
<sequence>MPHNILLTGASGYLGGDLLAGLSEANLPPFGTLYALVRTPDQAKAVERHGAKPLTFDVKDEVSVRDVVLANEITVVFFLIDAVSSVAQELFIKALGEVKKKTGSEVHFVHTSGAKLFSSHAGAPTDGALRDDDISLYDVQAAQRANVEAFKPAVGVNKKIIDLAEANQVRSYIFVPCIVYGKGRGFGNPISIQIVAIVKAAKAMQRVYRTDRDHPTWPVCHVVDNTNLYIEILRGILENNHIGHGKEGYFLASSGSVAWDEIYSQFAKALAKRGLVDDETVQDADEEALDGMATSLNCSKDFVAVQLGGKCTFTAAHGNKIGWHAQYKPEHILETADDEVDWILQNMKD</sequence>
<dbReference type="PANTHER" id="PTHR48079:SF6">
    <property type="entry name" value="NAD(P)-BINDING DOMAIN-CONTAINING PROTEIN-RELATED"/>
    <property type="match status" value="1"/>
</dbReference>
<comment type="caution">
    <text evidence="2">The sequence shown here is derived from an EMBL/GenBank/DDBJ whole genome shotgun (WGS) entry which is preliminary data.</text>
</comment>
<dbReference type="Pfam" id="PF01370">
    <property type="entry name" value="Epimerase"/>
    <property type="match status" value="1"/>
</dbReference>
<dbReference type="InterPro" id="IPR036291">
    <property type="entry name" value="NAD(P)-bd_dom_sf"/>
</dbReference>
<dbReference type="Gene3D" id="3.40.50.720">
    <property type="entry name" value="NAD(P)-binding Rossmann-like Domain"/>
    <property type="match status" value="1"/>
</dbReference>
<proteinExistence type="predicted"/>
<dbReference type="InterPro" id="IPR051783">
    <property type="entry name" value="NAD(P)-dependent_oxidoreduct"/>
</dbReference>
<dbReference type="AlphaFoldDB" id="A0A9W8WHY7"/>
<dbReference type="Proteomes" id="UP001140502">
    <property type="component" value="Unassembled WGS sequence"/>
</dbReference>
<name>A0A9W8WHY7_9HYPO</name>
<gene>
    <name evidence="2" type="ORF">N0V84_003282</name>
</gene>
<dbReference type="InterPro" id="IPR001509">
    <property type="entry name" value="Epimerase_deHydtase"/>
</dbReference>
<dbReference type="EMBL" id="JAPEUR010000046">
    <property type="protein sequence ID" value="KAJ4325896.1"/>
    <property type="molecule type" value="Genomic_DNA"/>
</dbReference>
<dbReference type="GO" id="GO:0004029">
    <property type="term" value="F:aldehyde dehydrogenase (NAD+) activity"/>
    <property type="evidence" value="ECO:0007669"/>
    <property type="project" value="TreeGrafter"/>
</dbReference>
<dbReference type="GO" id="GO:0005737">
    <property type="term" value="C:cytoplasm"/>
    <property type="evidence" value="ECO:0007669"/>
    <property type="project" value="TreeGrafter"/>
</dbReference>
<dbReference type="SUPFAM" id="SSF51735">
    <property type="entry name" value="NAD(P)-binding Rossmann-fold domains"/>
    <property type="match status" value="1"/>
</dbReference>
<evidence type="ECO:0000313" key="3">
    <source>
        <dbReference type="Proteomes" id="UP001140502"/>
    </source>
</evidence>
<organism evidence="2 3">
    <name type="scientific">Fusarium piperis</name>
    <dbReference type="NCBI Taxonomy" id="1435070"/>
    <lineage>
        <taxon>Eukaryota</taxon>
        <taxon>Fungi</taxon>
        <taxon>Dikarya</taxon>
        <taxon>Ascomycota</taxon>
        <taxon>Pezizomycotina</taxon>
        <taxon>Sordariomycetes</taxon>
        <taxon>Hypocreomycetidae</taxon>
        <taxon>Hypocreales</taxon>
        <taxon>Nectriaceae</taxon>
        <taxon>Fusarium</taxon>
        <taxon>Fusarium solani species complex</taxon>
    </lineage>
</organism>
<feature type="domain" description="NAD-dependent epimerase/dehydratase" evidence="1">
    <location>
        <begin position="5"/>
        <end position="234"/>
    </location>
</feature>
<accession>A0A9W8WHY7</accession>
<evidence type="ECO:0000259" key="1">
    <source>
        <dbReference type="Pfam" id="PF01370"/>
    </source>
</evidence>
<dbReference type="OrthoDB" id="10262413at2759"/>
<protein>
    <recommendedName>
        <fullName evidence="1">NAD-dependent epimerase/dehydratase domain-containing protein</fullName>
    </recommendedName>
</protein>